<keyword evidence="2" id="KW-1185">Reference proteome</keyword>
<reference evidence="1" key="1">
    <citation type="submission" date="2021-07" db="EMBL/GenBank/DDBJ databases">
        <authorList>
            <person name="Durling M."/>
        </authorList>
    </citation>
    <scope>NUCLEOTIDE SEQUENCE</scope>
</reference>
<dbReference type="Pfam" id="PF26639">
    <property type="entry name" value="Het-6_barrel"/>
    <property type="match status" value="1"/>
</dbReference>
<dbReference type="OrthoDB" id="2157530at2759"/>
<gene>
    <name evidence="1" type="ORF">HYALB_00013577</name>
</gene>
<dbReference type="AlphaFoldDB" id="A0A9N9QA08"/>
<proteinExistence type="predicted"/>
<evidence type="ECO:0000313" key="2">
    <source>
        <dbReference type="Proteomes" id="UP000701801"/>
    </source>
</evidence>
<evidence type="ECO:0000313" key="1">
    <source>
        <dbReference type="EMBL" id="CAG8980594.1"/>
    </source>
</evidence>
<dbReference type="EMBL" id="CAJVRM010000397">
    <property type="protein sequence ID" value="CAG8980594.1"/>
    <property type="molecule type" value="Genomic_DNA"/>
</dbReference>
<accession>A0A9N9QA08</accession>
<organism evidence="1 2">
    <name type="scientific">Hymenoscyphus albidus</name>
    <dbReference type="NCBI Taxonomy" id="595503"/>
    <lineage>
        <taxon>Eukaryota</taxon>
        <taxon>Fungi</taxon>
        <taxon>Dikarya</taxon>
        <taxon>Ascomycota</taxon>
        <taxon>Pezizomycotina</taxon>
        <taxon>Leotiomycetes</taxon>
        <taxon>Helotiales</taxon>
        <taxon>Helotiaceae</taxon>
        <taxon>Hymenoscyphus</taxon>
    </lineage>
</organism>
<comment type="caution">
    <text evidence="1">The sequence shown here is derived from an EMBL/GenBank/DDBJ whole genome shotgun (WGS) entry which is preliminary data.</text>
</comment>
<dbReference type="Proteomes" id="UP000701801">
    <property type="component" value="Unassembled WGS sequence"/>
</dbReference>
<sequence length="74" mass="8497">MTLKWFMGLGPYNASVGDHVYILFGVDVPFVLRRMESKGNFRIIGDCYTHGFMDGEILEAERRGEVEMESINIH</sequence>
<name>A0A9N9QA08_9HELO</name>
<protein>
    <submittedName>
        <fullName evidence="1">Uncharacterized protein</fullName>
    </submittedName>
</protein>